<dbReference type="GO" id="GO:0008818">
    <property type="term" value="F:cobalamin 5'-phosphate synthase activity"/>
    <property type="evidence" value="ECO:0007669"/>
    <property type="project" value="UniProtKB-UniRule"/>
</dbReference>
<evidence type="ECO:0000256" key="10">
    <source>
        <dbReference type="ARBA" id="ARBA00022692"/>
    </source>
</evidence>
<dbReference type="AlphaFoldDB" id="A0A1H0XUM4"/>
<comment type="catalytic activity">
    <reaction evidence="18 19">
        <text>alpha-ribazole 5'-phosphate + adenosylcob(III)inamide-GDP = adenosylcob(III)alamin 5'-phosphate + GMP + H(+)</text>
        <dbReference type="Rhea" id="RHEA:23560"/>
        <dbReference type="ChEBI" id="CHEBI:15378"/>
        <dbReference type="ChEBI" id="CHEBI:57918"/>
        <dbReference type="ChEBI" id="CHEBI:58115"/>
        <dbReference type="ChEBI" id="CHEBI:60487"/>
        <dbReference type="ChEBI" id="CHEBI:60493"/>
        <dbReference type="EC" id="2.7.8.26"/>
    </reaction>
</comment>
<evidence type="ECO:0000256" key="4">
    <source>
        <dbReference type="ARBA" id="ARBA00010561"/>
    </source>
</evidence>
<feature type="transmembrane region" description="Helical" evidence="19">
    <location>
        <begin position="44"/>
        <end position="72"/>
    </location>
</feature>
<feature type="transmembrane region" description="Helical" evidence="19">
    <location>
        <begin position="193"/>
        <end position="213"/>
    </location>
</feature>
<evidence type="ECO:0000256" key="18">
    <source>
        <dbReference type="ARBA" id="ARBA00049504"/>
    </source>
</evidence>
<comment type="caution">
    <text evidence="19">Lacks conserved residue(s) required for the propagation of feature annotation.</text>
</comment>
<evidence type="ECO:0000256" key="11">
    <source>
        <dbReference type="ARBA" id="ARBA00022842"/>
    </source>
</evidence>
<evidence type="ECO:0000256" key="13">
    <source>
        <dbReference type="ARBA" id="ARBA00023136"/>
    </source>
</evidence>
<dbReference type="Pfam" id="PF02654">
    <property type="entry name" value="CobS"/>
    <property type="match status" value="1"/>
</dbReference>
<evidence type="ECO:0000256" key="2">
    <source>
        <dbReference type="ARBA" id="ARBA00004651"/>
    </source>
</evidence>
<dbReference type="InterPro" id="IPR003805">
    <property type="entry name" value="CobS"/>
</dbReference>
<comment type="similarity">
    <text evidence="4 19">Belongs to the CobS family.</text>
</comment>
<evidence type="ECO:0000256" key="14">
    <source>
        <dbReference type="ARBA" id="ARBA00025228"/>
    </source>
</evidence>
<comment type="function">
    <text evidence="14 19">Joins adenosylcobinamide-GDP and alpha-ribazole to generate adenosylcobalamin (Ado-cobalamin). Also synthesizes adenosylcobalamin 5'-phosphate from adenosylcobinamide-GDP and alpha-ribazole 5'-phosphate.</text>
</comment>
<evidence type="ECO:0000313" key="21">
    <source>
        <dbReference type="Proteomes" id="UP000199301"/>
    </source>
</evidence>
<comment type="catalytic activity">
    <reaction evidence="17 19">
        <text>alpha-ribazole + adenosylcob(III)inamide-GDP = adenosylcob(III)alamin + GMP + H(+)</text>
        <dbReference type="Rhea" id="RHEA:16049"/>
        <dbReference type="ChEBI" id="CHEBI:10329"/>
        <dbReference type="ChEBI" id="CHEBI:15378"/>
        <dbReference type="ChEBI" id="CHEBI:18408"/>
        <dbReference type="ChEBI" id="CHEBI:58115"/>
        <dbReference type="ChEBI" id="CHEBI:60487"/>
        <dbReference type="EC" id="2.7.8.26"/>
    </reaction>
</comment>
<evidence type="ECO:0000256" key="5">
    <source>
        <dbReference type="ARBA" id="ARBA00013200"/>
    </source>
</evidence>
<dbReference type="GO" id="GO:0009236">
    <property type="term" value="P:cobalamin biosynthetic process"/>
    <property type="evidence" value="ECO:0007669"/>
    <property type="project" value="UniProtKB-UniRule"/>
</dbReference>
<comment type="subcellular location">
    <subcellularLocation>
        <location evidence="2 19">Cell membrane</location>
        <topology evidence="2 19">Multi-pass membrane protein</topology>
    </subcellularLocation>
</comment>
<evidence type="ECO:0000256" key="17">
    <source>
        <dbReference type="ARBA" id="ARBA00048623"/>
    </source>
</evidence>
<reference evidence="21" key="1">
    <citation type="submission" date="2016-10" db="EMBL/GenBank/DDBJ databases">
        <authorList>
            <person name="Varghese N."/>
            <person name="Submissions S."/>
        </authorList>
    </citation>
    <scope>NUCLEOTIDE SEQUENCE [LARGE SCALE GENOMIC DNA]</scope>
    <source>
        <strain evidence="21">DSM 45459</strain>
    </source>
</reference>
<comment type="cofactor">
    <cofactor evidence="1 19">
        <name>Mg(2+)</name>
        <dbReference type="ChEBI" id="CHEBI:18420"/>
    </cofactor>
</comment>
<sequence length="250" mass="24990">MRGLRLALAWLTVLPVRVDGVDERTGGRAVSLAPLVGAALGGFAAALLWTLLTLGAPALLAGLVTTAALALVTRGMHIDGLADTVDGLGCYGSAERALSVMRDGSTGPFAVMAVVIVVGVQATGFAHAATSGQWGVVVLACAVGRAAFQLCCGKSVPAARPDGMGALVAGSQSRGTTAAWWAALLLAGSAATWTTWWVGAVAVLLTGCALRLLRGHAHRRFGGITGDVLGASGELGTTLVLALCALGPAQ</sequence>
<dbReference type="EC" id="2.7.8.26" evidence="5 19"/>
<name>A0A1H0XUM4_9ACTN</name>
<evidence type="ECO:0000256" key="1">
    <source>
        <dbReference type="ARBA" id="ARBA00001946"/>
    </source>
</evidence>
<dbReference type="HAMAP" id="MF_00719">
    <property type="entry name" value="CobS"/>
    <property type="match status" value="1"/>
</dbReference>
<dbReference type="STRING" id="995062.SAMN04489718_0022"/>
<evidence type="ECO:0000256" key="15">
    <source>
        <dbReference type="ARBA" id="ARBA00032605"/>
    </source>
</evidence>
<dbReference type="UniPathway" id="UPA00148">
    <property type="reaction ID" value="UER00238"/>
</dbReference>
<evidence type="ECO:0000256" key="16">
    <source>
        <dbReference type="ARBA" id="ARBA00032853"/>
    </source>
</evidence>
<protein>
    <recommendedName>
        <fullName evidence="6 19">Adenosylcobinamide-GDP ribazoletransferase</fullName>
        <ecNumber evidence="5 19">2.7.8.26</ecNumber>
    </recommendedName>
    <alternativeName>
        <fullName evidence="16 19">Cobalamin synthase</fullName>
    </alternativeName>
    <alternativeName>
        <fullName evidence="15 19">Cobalamin-5'-phosphate synthase</fullName>
    </alternativeName>
</protein>
<gene>
    <name evidence="19" type="primary">cobS</name>
    <name evidence="20" type="ORF">SAMN04489718_0022</name>
</gene>
<dbReference type="GO" id="GO:0051073">
    <property type="term" value="F:adenosylcobinamide-GDP ribazoletransferase activity"/>
    <property type="evidence" value="ECO:0007669"/>
    <property type="project" value="UniProtKB-UniRule"/>
</dbReference>
<dbReference type="OrthoDB" id="9794223at2"/>
<keyword evidence="11 19" id="KW-0460">Magnesium</keyword>
<proteinExistence type="inferred from homology"/>
<evidence type="ECO:0000313" key="20">
    <source>
        <dbReference type="EMBL" id="SDQ06565.1"/>
    </source>
</evidence>
<organism evidence="20 21">
    <name type="scientific">Actinopolyspora saharensis</name>
    <dbReference type="NCBI Taxonomy" id="995062"/>
    <lineage>
        <taxon>Bacteria</taxon>
        <taxon>Bacillati</taxon>
        <taxon>Actinomycetota</taxon>
        <taxon>Actinomycetes</taxon>
        <taxon>Actinopolysporales</taxon>
        <taxon>Actinopolysporaceae</taxon>
        <taxon>Actinopolyspora</taxon>
    </lineage>
</organism>
<keyword evidence="8 19" id="KW-0169">Cobalamin biosynthesis</keyword>
<dbReference type="GO" id="GO:0005886">
    <property type="term" value="C:plasma membrane"/>
    <property type="evidence" value="ECO:0007669"/>
    <property type="project" value="UniProtKB-SubCell"/>
</dbReference>
<accession>A0A1H0XUM4</accession>
<keyword evidence="10 19" id="KW-0812">Transmembrane</keyword>
<evidence type="ECO:0000256" key="8">
    <source>
        <dbReference type="ARBA" id="ARBA00022573"/>
    </source>
</evidence>
<dbReference type="RefSeq" id="WP_092520085.1">
    <property type="nucleotide sequence ID" value="NZ_FNKO01000001.1"/>
</dbReference>
<feature type="transmembrane region" description="Helical" evidence="19">
    <location>
        <begin position="109"/>
        <end position="128"/>
    </location>
</feature>
<keyword evidence="21" id="KW-1185">Reference proteome</keyword>
<evidence type="ECO:0000256" key="9">
    <source>
        <dbReference type="ARBA" id="ARBA00022679"/>
    </source>
</evidence>
<dbReference type="Proteomes" id="UP000199301">
    <property type="component" value="Unassembled WGS sequence"/>
</dbReference>
<keyword evidence="9 19" id="KW-0808">Transferase</keyword>
<dbReference type="EMBL" id="FNKO01000001">
    <property type="protein sequence ID" value="SDQ06565.1"/>
    <property type="molecule type" value="Genomic_DNA"/>
</dbReference>
<evidence type="ECO:0000256" key="6">
    <source>
        <dbReference type="ARBA" id="ARBA00015850"/>
    </source>
</evidence>
<keyword evidence="7 19" id="KW-1003">Cell membrane</keyword>
<evidence type="ECO:0000256" key="7">
    <source>
        <dbReference type="ARBA" id="ARBA00022475"/>
    </source>
</evidence>
<evidence type="ECO:0000256" key="3">
    <source>
        <dbReference type="ARBA" id="ARBA00004663"/>
    </source>
</evidence>
<keyword evidence="12 19" id="KW-1133">Transmembrane helix</keyword>
<dbReference type="PANTHER" id="PTHR34148:SF1">
    <property type="entry name" value="ADENOSYLCOBINAMIDE-GDP RIBAZOLETRANSFERASE"/>
    <property type="match status" value="1"/>
</dbReference>
<evidence type="ECO:0000256" key="12">
    <source>
        <dbReference type="ARBA" id="ARBA00022989"/>
    </source>
</evidence>
<dbReference type="PANTHER" id="PTHR34148">
    <property type="entry name" value="ADENOSYLCOBINAMIDE-GDP RIBAZOLETRANSFERASE"/>
    <property type="match status" value="1"/>
</dbReference>
<evidence type="ECO:0000256" key="19">
    <source>
        <dbReference type="HAMAP-Rule" id="MF_00719"/>
    </source>
</evidence>
<keyword evidence="13 19" id="KW-0472">Membrane</keyword>
<comment type="pathway">
    <text evidence="3 19">Cofactor biosynthesis; adenosylcobalamin biosynthesis; adenosylcobalamin from cob(II)yrinate a,c-diamide: step 7/7.</text>
</comment>